<gene>
    <name evidence="1" type="ORF">ACFP1B_15040</name>
</gene>
<organism evidence="1 2">
    <name type="scientific">Streptomyces pulveraceus</name>
    <dbReference type="NCBI Taxonomy" id="68258"/>
    <lineage>
        <taxon>Bacteria</taxon>
        <taxon>Bacillati</taxon>
        <taxon>Actinomycetota</taxon>
        <taxon>Actinomycetes</taxon>
        <taxon>Kitasatosporales</taxon>
        <taxon>Streptomycetaceae</taxon>
        <taxon>Streptomyces</taxon>
    </lineage>
</organism>
<name>A0ABW1GMQ9_9ACTN</name>
<dbReference type="RefSeq" id="WP_344517624.1">
    <property type="nucleotide sequence ID" value="NZ_BAAATU010000076.1"/>
</dbReference>
<comment type="caution">
    <text evidence="1">The sequence shown here is derived from an EMBL/GenBank/DDBJ whole genome shotgun (WGS) entry which is preliminary data.</text>
</comment>
<proteinExistence type="predicted"/>
<evidence type="ECO:0000313" key="1">
    <source>
        <dbReference type="EMBL" id="MFC5914734.1"/>
    </source>
</evidence>
<sequence>MAEWLECRLRQVRGRIRELEVKELRERHARERARVEQPWKIQPRRAGSAALPHRGGCALCNAPLDFLDHGLKRAFSYALFKAPT</sequence>
<evidence type="ECO:0000313" key="2">
    <source>
        <dbReference type="Proteomes" id="UP001596200"/>
    </source>
</evidence>
<reference evidence="2" key="1">
    <citation type="journal article" date="2019" name="Int. J. Syst. Evol. Microbiol.">
        <title>The Global Catalogue of Microorganisms (GCM) 10K type strain sequencing project: providing services to taxonomists for standard genome sequencing and annotation.</title>
        <authorList>
            <consortium name="The Broad Institute Genomics Platform"/>
            <consortium name="The Broad Institute Genome Sequencing Center for Infectious Disease"/>
            <person name="Wu L."/>
            <person name="Ma J."/>
        </authorList>
    </citation>
    <scope>NUCLEOTIDE SEQUENCE [LARGE SCALE GENOMIC DNA]</scope>
    <source>
        <strain evidence="2">JCM 4147</strain>
    </source>
</reference>
<dbReference type="Proteomes" id="UP001596200">
    <property type="component" value="Unassembled WGS sequence"/>
</dbReference>
<dbReference type="EMBL" id="JBHSPU010000014">
    <property type="protein sequence ID" value="MFC5914734.1"/>
    <property type="molecule type" value="Genomic_DNA"/>
</dbReference>
<keyword evidence="2" id="KW-1185">Reference proteome</keyword>
<accession>A0ABW1GMQ9</accession>
<protein>
    <submittedName>
        <fullName evidence="1">Uncharacterized protein</fullName>
    </submittedName>
</protein>